<dbReference type="PROSITE" id="PS51459">
    <property type="entry name" value="FIDO"/>
    <property type="match status" value="1"/>
</dbReference>
<dbReference type="Gene3D" id="1.10.3290.10">
    <property type="entry name" value="Fido-like domain"/>
    <property type="match status" value="1"/>
</dbReference>
<name>D9SES0_GALCS</name>
<proteinExistence type="predicted"/>
<dbReference type="InterPro" id="IPR036597">
    <property type="entry name" value="Fido-like_dom_sf"/>
</dbReference>
<dbReference type="Proteomes" id="UP000001235">
    <property type="component" value="Chromosome"/>
</dbReference>
<accession>D9SES0</accession>
<keyword evidence="2" id="KW-0067">ATP-binding</keyword>
<dbReference type="OrthoDB" id="9813719at2"/>
<dbReference type="eggNOG" id="COG3177">
    <property type="taxonomic scope" value="Bacteria"/>
</dbReference>
<dbReference type="Pfam" id="PF02661">
    <property type="entry name" value="Fic"/>
    <property type="match status" value="1"/>
</dbReference>
<dbReference type="EMBL" id="CP002159">
    <property type="protein sequence ID" value="ADL55017.1"/>
    <property type="molecule type" value="Genomic_DNA"/>
</dbReference>
<reference evidence="4" key="1">
    <citation type="submission" date="2010-08" db="EMBL/GenBank/DDBJ databases">
        <title>Complete sequence of Gallionella capsiferriformans ES-2.</title>
        <authorList>
            <consortium name="US DOE Joint Genome Institute"/>
            <person name="Lucas S."/>
            <person name="Copeland A."/>
            <person name="Lapidus A."/>
            <person name="Cheng J.-F."/>
            <person name="Bruce D."/>
            <person name="Goodwin L."/>
            <person name="Pitluck S."/>
            <person name="Chertkov O."/>
            <person name="Davenport K.W."/>
            <person name="Detter J.C."/>
            <person name="Han C."/>
            <person name="Tapia R."/>
            <person name="Land M."/>
            <person name="Hauser L."/>
            <person name="Chang Y.-J."/>
            <person name="Jeffries C."/>
            <person name="Kyrpides N."/>
            <person name="Ivanova N."/>
            <person name="Mikhailova N."/>
            <person name="Shelobolina E.S."/>
            <person name="Picardal F."/>
            <person name="Roden E."/>
            <person name="Emerson D."/>
            <person name="Woyke T."/>
        </authorList>
    </citation>
    <scope>NUCLEOTIDE SEQUENCE [LARGE SCALE GENOMIC DNA]</scope>
    <source>
        <strain evidence="4">ES-2</strain>
    </source>
</reference>
<feature type="active site" evidence="1">
    <location>
        <position position="445"/>
    </location>
</feature>
<dbReference type="STRING" id="395494.Galf_0986"/>
<feature type="binding site" evidence="2">
    <location>
        <begin position="449"/>
        <end position="456"/>
    </location>
    <ligand>
        <name>ATP</name>
        <dbReference type="ChEBI" id="CHEBI:30616"/>
    </ligand>
</feature>
<dbReference type="InterPro" id="IPR040198">
    <property type="entry name" value="Fido_containing"/>
</dbReference>
<keyword evidence="5" id="KW-1185">Reference proteome</keyword>
<dbReference type="SUPFAM" id="SSF140931">
    <property type="entry name" value="Fic-like"/>
    <property type="match status" value="1"/>
</dbReference>
<gene>
    <name evidence="4" type="ordered locus">Galf_0986</name>
</gene>
<evidence type="ECO:0000256" key="1">
    <source>
        <dbReference type="PIRSR" id="PIRSR640198-1"/>
    </source>
</evidence>
<protein>
    <submittedName>
        <fullName evidence="4">Filamentation induced by cAMP protein Fic</fullName>
    </submittedName>
</protein>
<dbReference type="KEGG" id="gca:Galf_0986"/>
<feature type="domain" description="Fido" evidence="3">
    <location>
        <begin position="359"/>
        <end position="503"/>
    </location>
</feature>
<dbReference type="PANTHER" id="PTHR13504">
    <property type="entry name" value="FIDO DOMAIN-CONTAINING PROTEIN DDB_G0283145"/>
    <property type="match status" value="1"/>
</dbReference>
<dbReference type="GO" id="GO:0005524">
    <property type="term" value="F:ATP binding"/>
    <property type="evidence" value="ECO:0007669"/>
    <property type="project" value="UniProtKB-KW"/>
</dbReference>
<sequence>MSTPNEKLAVSLKLLKIEQDRGLHVFQSKDFSRVHRDRLVAAGFMKEVIKGWYIISNPAEKTGESTAWYASFHEFVTGYCNVRFGNDWYLSPEASLQRHAGNTTIPRQLMIHTKTGSNNNLTLKFETGLFDYRSKDFASGADIVVKEGIRLLSLPASLVRVSPTFFATNPIDAQIALSQIADASEILVKLLEGGNSVVAGRIAGAMRAMGRANESDRIVRTMRDAGYAVTESDPFQVTLTSLLTLARAESACAIRIRLMWESMRGEVISAFPPAPGVPDDVESYIADVDDRHIEDAYHSLSIEGYRVTEALIAKIASGKWNPEENSDDKNDRNALAAKGYHQAFVEVRKSLSSILERSEPGEVIRRDHHDWYRKLFEPSVMSGILEAKHLAGYRSWPVFIRYARHVPPSYESVRDAMPVFFDLISKEPQAAVRAVLGHFIFVYIHPYGDGNGRMARFLMNAMLASGGYPWTVIHVEDRDGYMTALEQASVNENIKPFADFISTDVQRQMDKVSAVSPFRP</sequence>
<dbReference type="HOGENOM" id="CLU_548181_0_0_4"/>
<dbReference type="InterPro" id="IPR003812">
    <property type="entry name" value="Fido"/>
</dbReference>
<keyword evidence="2" id="KW-0547">Nucleotide-binding</keyword>
<dbReference type="AlphaFoldDB" id="D9SES0"/>
<dbReference type="PANTHER" id="PTHR13504:SF38">
    <property type="entry name" value="FIDO DOMAIN-CONTAINING PROTEIN"/>
    <property type="match status" value="1"/>
</dbReference>
<evidence type="ECO:0000259" key="3">
    <source>
        <dbReference type="PROSITE" id="PS51459"/>
    </source>
</evidence>
<organism evidence="4 5">
    <name type="scientific">Gallionella capsiferriformans (strain ES-2)</name>
    <name type="common">Gallionella ferruginea capsiferriformans (strain ES-2)</name>
    <dbReference type="NCBI Taxonomy" id="395494"/>
    <lineage>
        <taxon>Bacteria</taxon>
        <taxon>Pseudomonadati</taxon>
        <taxon>Pseudomonadota</taxon>
        <taxon>Betaproteobacteria</taxon>
        <taxon>Nitrosomonadales</taxon>
        <taxon>Gallionellaceae</taxon>
        <taxon>Gallionella</taxon>
    </lineage>
</organism>
<evidence type="ECO:0000313" key="4">
    <source>
        <dbReference type="EMBL" id="ADL55017.1"/>
    </source>
</evidence>
<evidence type="ECO:0000313" key="5">
    <source>
        <dbReference type="Proteomes" id="UP000001235"/>
    </source>
</evidence>
<evidence type="ECO:0000256" key="2">
    <source>
        <dbReference type="PIRSR" id="PIRSR640198-2"/>
    </source>
</evidence>
<dbReference type="RefSeq" id="WP_013292957.1">
    <property type="nucleotide sequence ID" value="NC_014394.1"/>
</dbReference>